<dbReference type="AlphaFoldDB" id="A0A0W0FWV5"/>
<organism evidence="3 4">
    <name type="scientific">Moniliophthora roreri</name>
    <name type="common">Frosty pod rot fungus</name>
    <name type="synonym">Monilia roreri</name>
    <dbReference type="NCBI Taxonomy" id="221103"/>
    <lineage>
        <taxon>Eukaryota</taxon>
        <taxon>Fungi</taxon>
        <taxon>Dikarya</taxon>
        <taxon>Basidiomycota</taxon>
        <taxon>Agaricomycotina</taxon>
        <taxon>Agaricomycetes</taxon>
        <taxon>Agaricomycetidae</taxon>
        <taxon>Agaricales</taxon>
        <taxon>Marasmiineae</taxon>
        <taxon>Marasmiaceae</taxon>
        <taxon>Moniliophthora</taxon>
    </lineage>
</organism>
<keyword evidence="2" id="KW-1133">Transmembrane helix</keyword>
<proteinExistence type="predicted"/>
<feature type="transmembrane region" description="Helical" evidence="2">
    <location>
        <begin position="174"/>
        <end position="196"/>
    </location>
</feature>
<protein>
    <submittedName>
        <fullName evidence="3">Uncharacterized protein</fullName>
    </submittedName>
</protein>
<accession>A0A0W0FWV5</accession>
<feature type="transmembrane region" description="Helical" evidence="2">
    <location>
        <begin position="19"/>
        <end position="38"/>
    </location>
</feature>
<name>A0A0W0FWV5_MONRR</name>
<dbReference type="EMBL" id="LATX01001552">
    <property type="protein sequence ID" value="KTB40726.1"/>
    <property type="molecule type" value="Genomic_DNA"/>
</dbReference>
<feature type="region of interest" description="Disordered" evidence="1">
    <location>
        <begin position="373"/>
        <end position="412"/>
    </location>
</feature>
<dbReference type="Proteomes" id="UP000054988">
    <property type="component" value="Unassembled WGS sequence"/>
</dbReference>
<evidence type="ECO:0000313" key="4">
    <source>
        <dbReference type="Proteomes" id="UP000054988"/>
    </source>
</evidence>
<feature type="transmembrane region" description="Helical" evidence="2">
    <location>
        <begin position="249"/>
        <end position="271"/>
    </location>
</feature>
<reference evidence="3 4" key="1">
    <citation type="submission" date="2015-12" db="EMBL/GenBank/DDBJ databases">
        <title>Draft genome sequence of Moniliophthora roreri, the causal agent of frosty pod rot of cacao.</title>
        <authorList>
            <person name="Aime M.C."/>
            <person name="Diaz-Valderrama J.R."/>
            <person name="Kijpornyongpan T."/>
            <person name="Phillips-Mora W."/>
        </authorList>
    </citation>
    <scope>NUCLEOTIDE SEQUENCE [LARGE SCALE GENOMIC DNA]</scope>
    <source>
        <strain evidence="3 4">MCA 2952</strain>
    </source>
</reference>
<keyword evidence="2" id="KW-0812">Transmembrane</keyword>
<evidence type="ECO:0000256" key="1">
    <source>
        <dbReference type="SAM" id="MobiDB-lite"/>
    </source>
</evidence>
<keyword evidence="2" id="KW-0472">Membrane</keyword>
<feature type="transmembrane region" description="Helical" evidence="2">
    <location>
        <begin position="283"/>
        <end position="306"/>
    </location>
</feature>
<feature type="transmembrane region" description="Helical" evidence="2">
    <location>
        <begin position="326"/>
        <end position="347"/>
    </location>
</feature>
<evidence type="ECO:0000256" key="2">
    <source>
        <dbReference type="SAM" id="Phobius"/>
    </source>
</evidence>
<sequence>MDICQISTNSDIAGVGVRVATYMQACVALLVTLLAITYRFMDSFAKMVASDNEDGLGFAQGLIRRKEISSLLPGLKSTLVGLRNGLFVASVSVLISAITLAYSEEGLTVYHGLVTLNLAQLNSLSSLFVWLVNAFMHESSDVDFINVAMGDADLDAESTTSREYRALRVLVKQILKGAVHFAVHASLAGGFGLWFWSNQSRFEGYSEGSECIANTMYWFFIPVDSHNTRLRDFFLAYNALLVFPLTAPIAATLFSVAIAIVVITPLIPVMFWTMSARPPWPTIGFIFFLGVLCGGAYILPMAFYIYSTEQTILLNQSALADKEERSWSYGQTLALITALMSVGMLGWDVVKLVRVLVASPDVVDDVIPERQDEGVAKSESDVEVPTSSAVSLRDKETSVRRTSVPGVEMANV</sequence>
<comment type="caution">
    <text evidence="3">The sequence shown here is derived from an EMBL/GenBank/DDBJ whole genome shotgun (WGS) entry which is preliminary data.</text>
</comment>
<gene>
    <name evidence="3" type="ORF">WG66_6686</name>
</gene>
<feature type="transmembrane region" description="Helical" evidence="2">
    <location>
        <begin position="85"/>
        <end position="103"/>
    </location>
</feature>
<feature type="transmembrane region" description="Helical" evidence="2">
    <location>
        <begin position="109"/>
        <end position="132"/>
    </location>
</feature>
<evidence type="ECO:0000313" key="3">
    <source>
        <dbReference type="EMBL" id="KTB40726.1"/>
    </source>
</evidence>